<dbReference type="Pfam" id="PF00270">
    <property type="entry name" value="DEAD"/>
    <property type="match status" value="1"/>
</dbReference>
<dbReference type="InterPro" id="IPR027417">
    <property type="entry name" value="P-loop_NTPase"/>
</dbReference>
<evidence type="ECO:0000256" key="1">
    <source>
        <dbReference type="ARBA" id="ARBA00005446"/>
    </source>
</evidence>
<dbReference type="EMBL" id="LGRX02034711">
    <property type="protein sequence ID" value="KAK3237070.1"/>
    <property type="molecule type" value="Genomic_DNA"/>
</dbReference>
<dbReference type="GO" id="GO:0003677">
    <property type="term" value="F:DNA binding"/>
    <property type="evidence" value="ECO:0007669"/>
    <property type="project" value="UniProtKB-KW"/>
</dbReference>
<evidence type="ECO:0000256" key="4">
    <source>
        <dbReference type="ARBA" id="ARBA00023235"/>
    </source>
</evidence>
<evidence type="ECO:0000256" key="5">
    <source>
        <dbReference type="ARBA" id="ARBA00023242"/>
    </source>
</evidence>
<keyword evidence="3" id="KW-0238">DNA-binding</keyword>
<protein>
    <recommendedName>
        <fullName evidence="7">Helicase ATP-binding domain-containing protein</fullName>
    </recommendedName>
</protein>
<dbReference type="GO" id="GO:0005737">
    <property type="term" value="C:cytoplasm"/>
    <property type="evidence" value="ECO:0007669"/>
    <property type="project" value="TreeGrafter"/>
</dbReference>
<proteinExistence type="inferred from homology"/>
<dbReference type="GO" id="GO:0009378">
    <property type="term" value="F:four-way junction helicase activity"/>
    <property type="evidence" value="ECO:0007669"/>
    <property type="project" value="TreeGrafter"/>
</dbReference>
<feature type="region of interest" description="Disordered" evidence="6">
    <location>
        <begin position="77"/>
        <end position="136"/>
    </location>
</feature>
<dbReference type="GO" id="GO:0005694">
    <property type="term" value="C:chromosome"/>
    <property type="evidence" value="ECO:0007669"/>
    <property type="project" value="TreeGrafter"/>
</dbReference>
<keyword evidence="2" id="KW-0378">Hydrolase</keyword>
<dbReference type="InterPro" id="IPR014001">
    <property type="entry name" value="Helicase_ATP-bd"/>
</dbReference>
<dbReference type="GO" id="GO:0016787">
    <property type="term" value="F:hydrolase activity"/>
    <property type="evidence" value="ECO:0007669"/>
    <property type="project" value="UniProtKB-KW"/>
</dbReference>
<keyword evidence="9" id="KW-1185">Reference proteome</keyword>
<keyword evidence="5" id="KW-0539">Nucleus</keyword>
<comment type="similarity">
    <text evidence="1">Belongs to the helicase family. RecQ subfamily.</text>
</comment>
<dbReference type="PANTHER" id="PTHR13710">
    <property type="entry name" value="DNA HELICASE RECQ FAMILY MEMBER"/>
    <property type="match status" value="1"/>
</dbReference>
<evidence type="ECO:0000256" key="6">
    <source>
        <dbReference type="SAM" id="MobiDB-lite"/>
    </source>
</evidence>
<dbReference type="Proteomes" id="UP001190700">
    <property type="component" value="Unassembled WGS sequence"/>
</dbReference>
<dbReference type="InterPro" id="IPR011545">
    <property type="entry name" value="DEAD/DEAH_box_helicase_dom"/>
</dbReference>
<evidence type="ECO:0000256" key="3">
    <source>
        <dbReference type="ARBA" id="ARBA00023125"/>
    </source>
</evidence>
<keyword evidence="4" id="KW-0413">Isomerase</keyword>
<dbReference type="GO" id="GO:0000724">
    <property type="term" value="P:double-strand break repair via homologous recombination"/>
    <property type="evidence" value="ECO:0007669"/>
    <property type="project" value="TreeGrafter"/>
</dbReference>
<accession>A0AAE0ESC4</accession>
<evidence type="ECO:0000313" key="8">
    <source>
        <dbReference type="EMBL" id="KAK3237070.1"/>
    </source>
</evidence>
<feature type="compositionally biased region" description="Low complexity" evidence="6">
    <location>
        <begin position="105"/>
        <end position="115"/>
    </location>
</feature>
<dbReference type="PROSITE" id="PS00690">
    <property type="entry name" value="DEAH_ATP_HELICASE"/>
    <property type="match status" value="1"/>
</dbReference>
<organism evidence="8 9">
    <name type="scientific">Cymbomonas tetramitiformis</name>
    <dbReference type="NCBI Taxonomy" id="36881"/>
    <lineage>
        <taxon>Eukaryota</taxon>
        <taxon>Viridiplantae</taxon>
        <taxon>Chlorophyta</taxon>
        <taxon>Pyramimonadophyceae</taxon>
        <taxon>Pyramimonadales</taxon>
        <taxon>Pyramimonadaceae</taxon>
        <taxon>Cymbomonas</taxon>
    </lineage>
</organism>
<reference evidence="8 9" key="1">
    <citation type="journal article" date="2015" name="Genome Biol. Evol.">
        <title>Comparative Genomics of a Bacterivorous Green Alga Reveals Evolutionary Causalities and Consequences of Phago-Mixotrophic Mode of Nutrition.</title>
        <authorList>
            <person name="Burns J.A."/>
            <person name="Paasch A."/>
            <person name="Narechania A."/>
            <person name="Kim E."/>
        </authorList>
    </citation>
    <scope>NUCLEOTIDE SEQUENCE [LARGE SCALE GENOMIC DNA]</scope>
    <source>
        <strain evidence="8 9">PLY_AMNH</strain>
    </source>
</reference>
<evidence type="ECO:0000259" key="7">
    <source>
        <dbReference type="PROSITE" id="PS51192"/>
    </source>
</evidence>
<dbReference type="GO" id="GO:0043138">
    <property type="term" value="F:3'-5' DNA helicase activity"/>
    <property type="evidence" value="ECO:0007669"/>
    <property type="project" value="TreeGrafter"/>
</dbReference>
<dbReference type="SMART" id="SM00487">
    <property type="entry name" value="DEXDc"/>
    <property type="match status" value="1"/>
</dbReference>
<feature type="domain" description="Helicase ATP-binding" evidence="7">
    <location>
        <begin position="165"/>
        <end position="313"/>
    </location>
</feature>
<dbReference type="Gene3D" id="3.40.50.300">
    <property type="entry name" value="P-loop containing nucleotide triphosphate hydrolases"/>
    <property type="match status" value="1"/>
</dbReference>
<evidence type="ECO:0000313" key="9">
    <source>
        <dbReference type="Proteomes" id="UP001190700"/>
    </source>
</evidence>
<dbReference type="GO" id="GO:0005524">
    <property type="term" value="F:ATP binding"/>
    <property type="evidence" value="ECO:0007669"/>
    <property type="project" value="InterPro"/>
</dbReference>
<dbReference type="CDD" id="cd17920">
    <property type="entry name" value="DEXHc_RecQ"/>
    <property type="match status" value="1"/>
</dbReference>
<dbReference type="SUPFAM" id="SSF52540">
    <property type="entry name" value="P-loop containing nucleoside triphosphate hydrolases"/>
    <property type="match status" value="1"/>
</dbReference>
<gene>
    <name evidence="8" type="ORF">CYMTET_52829</name>
</gene>
<sequence length="434" mass="48080">MSNEPKLTISDPKLVEYALQKGFSRETALSCYEDFLQIYGLNDLLQIWGVTELTAENFGVEFSEVCKNFVSHIDNNGYKPQESKSDLPPAKGVVQPVQTPQTIASSSIKSFFSSESQEDTKTAGASDETPATPQAAEDSELELLELANLRVFGNRAFRHPQKQICEAAMRKKDCFVLMPTGGGKSLCYQLPAVLDQGVTIVISPLLALVQDQVEQMTHLQPDTVHPSQSGVPATCISSAMPERLIRNIYCELHKPSPSVKLLYVTPEALAKTDGALCTVLQKLHSNGLIARFVVDEAHCVSAWGHDFRAMPSGHYGRFAGFGRAFWWRLPVGRLRAMPSGHYGLFAGFGRALWWRLPVGRLRAMPSGHYGLSAGFGRAFWWRLPVCRLRAMPSGHYGLSAGFGRAFWWRLPVCRLRAMPSGHYGRFAGFGRALR</sequence>
<dbReference type="InterPro" id="IPR002464">
    <property type="entry name" value="DNA/RNA_helicase_DEAH_CS"/>
</dbReference>
<dbReference type="PROSITE" id="PS51192">
    <property type="entry name" value="HELICASE_ATP_BIND_1"/>
    <property type="match status" value="1"/>
</dbReference>
<dbReference type="PANTHER" id="PTHR13710:SF153">
    <property type="entry name" value="RECQ-LIKE DNA HELICASE BLM"/>
    <property type="match status" value="1"/>
</dbReference>
<comment type="caution">
    <text evidence="8">The sequence shown here is derived from an EMBL/GenBank/DDBJ whole genome shotgun (WGS) entry which is preliminary data.</text>
</comment>
<dbReference type="AlphaFoldDB" id="A0AAE0ESC4"/>
<dbReference type="GO" id="GO:0005634">
    <property type="term" value="C:nucleus"/>
    <property type="evidence" value="ECO:0007669"/>
    <property type="project" value="TreeGrafter"/>
</dbReference>
<name>A0AAE0ESC4_9CHLO</name>
<evidence type="ECO:0000256" key="2">
    <source>
        <dbReference type="ARBA" id="ARBA00022801"/>
    </source>
</evidence>